<keyword evidence="2" id="KW-1185">Reference proteome</keyword>
<dbReference type="InterPro" id="IPR032675">
    <property type="entry name" value="LRR_dom_sf"/>
</dbReference>
<dbReference type="OrthoDB" id="5046458at2759"/>
<dbReference type="Proteomes" id="UP000554235">
    <property type="component" value="Unassembled WGS sequence"/>
</dbReference>
<evidence type="ECO:0008006" key="3">
    <source>
        <dbReference type="Google" id="ProtNLM"/>
    </source>
</evidence>
<name>A0A8H4LQ81_9HYPO</name>
<dbReference type="AlphaFoldDB" id="A0A8H4LQ81"/>
<protein>
    <recommendedName>
        <fullName evidence="3">F-box domain-containing protein</fullName>
    </recommendedName>
</protein>
<dbReference type="Gene3D" id="3.80.10.10">
    <property type="entry name" value="Ribonuclease Inhibitor"/>
    <property type="match status" value="1"/>
</dbReference>
<organism evidence="1 2">
    <name type="scientific">Fusarium albosuccineum</name>
    <dbReference type="NCBI Taxonomy" id="1237068"/>
    <lineage>
        <taxon>Eukaryota</taxon>
        <taxon>Fungi</taxon>
        <taxon>Dikarya</taxon>
        <taxon>Ascomycota</taxon>
        <taxon>Pezizomycotina</taxon>
        <taxon>Sordariomycetes</taxon>
        <taxon>Hypocreomycetidae</taxon>
        <taxon>Hypocreales</taxon>
        <taxon>Nectriaceae</taxon>
        <taxon>Fusarium</taxon>
        <taxon>Fusarium decemcellulare species complex</taxon>
    </lineage>
</organism>
<evidence type="ECO:0000313" key="1">
    <source>
        <dbReference type="EMBL" id="KAF4471672.1"/>
    </source>
</evidence>
<reference evidence="1 2" key="1">
    <citation type="submission" date="2020-01" db="EMBL/GenBank/DDBJ databases">
        <title>Identification and distribution of gene clusters putatively required for synthesis of sphingolipid metabolism inhibitors in phylogenetically diverse species of the filamentous fungus Fusarium.</title>
        <authorList>
            <person name="Kim H.-S."/>
            <person name="Busman M."/>
            <person name="Brown D.W."/>
            <person name="Divon H."/>
            <person name="Uhlig S."/>
            <person name="Proctor R.H."/>
        </authorList>
    </citation>
    <scope>NUCLEOTIDE SEQUENCE [LARGE SCALE GENOMIC DNA]</scope>
    <source>
        <strain evidence="1 2">NRRL 20459</strain>
    </source>
</reference>
<gene>
    <name evidence="1" type="ORF">FALBO_1407</name>
</gene>
<dbReference type="EMBL" id="JAADYS010000177">
    <property type="protein sequence ID" value="KAF4471672.1"/>
    <property type="molecule type" value="Genomic_DNA"/>
</dbReference>
<proteinExistence type="predicted"/>
<sequence>MPQHKLAIFPAEVLNKVWSFMDASGLDGISKSSKAFRDLLIPQVFYAVRFDGTEKSVSTMLGDFLHSGTPEQMQQIWNSVRKAAVVTDLKMQGNEIPVSGMEVELIPRLMQAIQRMPHVRVLRLDFSSFRRQQTNSQTRQLLETSPRWPTINTVRIDYMNDLSWDILVNQCLGENITALHFDNAHSRQKLEIVKEHCPNLKRLFFCHFGSVLQHGYAEVIQTGRFTVEFAHLEWLIIDQSKNWTPDRRRMAQTAQGRLIEFNACVMDLIAAVLTIPSLRKLAVSLHKKNIEQDIVRQVHIPGSPLTEVELNEFYTDLTHRTASSLPHLDEFCIVDDRHSYYRAVRGADGSVEVRRETVEEGKRPNTFPFGVLDD</sequence>
<comment type="caution">
    <text evidence="1">The sequence shown here is derived from an EMBL/GenBank/DDBJ whole genome shotgun (WGS) entry which is preliminary data.</text>
</comment>
<evidence type="ECO:0000313" key="2">
    <source>
        <dbReference type="Proteomes" id="UP000554235"/>
    </source>
</evidence>
<accession>A0A8H4LQ81</accession>